<dbReference type="RefSeq" id="XP_004255377.1">
    <property type="nucleotide sequence ID" value="XM_004255329.1"/>
</dbReference>
<dbReference type="SMART" id="SM00261">
    <property type="entry name" value="FU"/>
    <property type="match status" value="2"/>
</dbReference>
<dbReference type="VEuPathDB" id="AmoebaDB:EIN_196380"/>
<sequence length="968" mass="112373">MIFWFYLIINVVLIVHSLVSVTFCEVNNVIYFDAFNPQLCNKNDFELDTKIKTEDVKLIYIYSFKLVATCCSSTTLTFSNLKHSDQNYIIFTFEEIHLLYFFIQTRFNDSRITLEEGGRPDNLFVSMGCFNNEEYCRTEVLDHQRPTIAFNNQGLHLFSNIDQRWWLSFHRDSTMLYSPYLFIDGTTYQNPTFQFFSGTNFGDVEFSYLRYLFSGNEFTQIPTIQWEFSPQLDLKVKVVCKRTISTSIHSLKRFFMLTISYDENLINENTLCGCVTNSNYINNDKTTFDISDCQFNSSYLDLDLTKLTKDNNNNIEINIFINKWYTLLITNYQTYIFKSSLNVIYFEKLELQQNKSLIFEINCIVNNLVITSPANFTFKNSLTINNFIAMNEDYSDLILFLIQGSLNDKTNTLTVCGHRGVMKSHTERVCKCMYEYNYYSYPNSPNGPSLSDCENYSSTPSLILAINNNNYTTTISKIWEKIILNMDNVTLISTSQNIISTTYCDINSRVIVNGEFHIQNVHFHQNAKIAVYNNGYLGLSHIYFDDTFNNINQNGIVEIFGDNGLFNFDDNYGMTLSTSQNQIECFEFISFEKEKDRNLQIFTMSLYLGRKILRICPIEYNYDIGCILEHRDMSVYTSYRKVLHCPITNVNTTIFIETNEMIQNIGFDGTFNQNVTTLKFTKTKESNSIFKDTITSNVIYIANESIDNSNITLFNQNIKLFIGEKYGFNTSNDTKINDVVFNDKQNCTALFIDKTNSTCKYCKNSYLLKNQCYNYDDNCMLPNDTNIITKVCEWCPVTFYFYKYQCVKCSSHCLRCVKNSCVLCDSGYLLILQNGVSICDAPNNTILAKHNLIMKCKDRYYSNYSKCVNCDKNCLVCENENNCTICDNKFILQNRGCLSQLNANLTDNTNIISCLQGFYFHFNYSECLSCKTKVGESCERCTQTNCEKCKNGVYIKIVHVKMKRRLDA</sequence>
<dbReference type="GeneID" id="14887584"/>
<feature type="chain" id="PRO_5001980343" evidence="1">
    <location>
        <begin position="25"/>
        <end position="968"/>
    </location>
</feature>
<reference evidence="2 3" key="1">
    <citation type="submission" date="2012-10" db="EMBL/GenBank/DDBJ databases">
        <authorList>
            <person name="Zafar N."/>
            <person name="Inman J."/>
            <person name="Hall N."/>
            <person name="Lorenzi H."/>
            <person name="Caler E."/>
        </authorList>
    </citation>
    <scope>NUCLEOTIDE SEQUENCE [LARGE SCALE GENOMIC DNA]</scope>
    <source>
        <strain evidence="2 3">IP1</strain>
    </source>
</reference>
<keyword evidence="3" id="KW-1185">Reference proteome</keyword>
<dbReference type="AlphaFoldDB" id="A0A0A1U9C9"/>
<feature type="signal peptide" evidence="1">
    <location>
        <begin position="1"/>
        <end position="24"/>
    </location>
</feature>
<organism evidence="2 3">
    <name type="scientific">Entamoeba invadens IP1</name>
    <dbReference type="NCBI Taxonomy" id="370355"/>
    <lineage>
        <taxon>Eukaryota</taxon>
        <taxon>Amoebozoa</taxon>
        <taxon>Evosea</taxon>
        <taxon>Archamoebae</taxon>
        <taxon>Mastigamoebida</taxon>
        <taxon>Entamoebidae</taxon>
        <taxon>Entamoeba</taxon>
    </lineage>
</organism>
<dbReference type="InterPro" id="IPR009030">
    <property type="entry name" value="Growth_fac_rcpt_cys_sf"/>
</dbReference>
<dbReference type="Proteomes" id="UP000014680">
    <property type="component" value="Unassembled WGS sequence"/>
</dbReference>
<evidence type="ECO:0000256" key="1">
    <source>
        <dbReference type="SAM" id="SignalP"/>
    </source>
</evidence>
<accession>A0A0A1U9C9</accession>
<evidence type="ECO:0000313" key="2">
    <source>
        <dbReference type="EMBL" id="ELP88606.1"/>
    </source>
</evidence>
<dbReference type="KEGG" id="eiv:EIN_196380"/>
<evidence type="ECO:0000313" key="3">
    <source>
        <dbReference type="Proteomes" id="UP000014680"/>
    </source>
</evidence>
<dbReference type="EMBL" id="KB206739">
    <property type="protein sequence ID" value="ELP88606.1"/>
    <property type="molecule type" value="Genomic_DNA"/>
</dbReference>
<keyword evidence="1" id="KW-0732">Signal</keyword>
<proteinExistence type="predicted"/>
<protein>
    <submittedName>
        <fullName evidence="2">Uncharacterized protein</fullName>
    </submittedName>
</protein>
<gene>
    <name evidence="2" type="ORF">EIN_196380</name>
</gene>
<dbReference type="SUPFAM" id="SSF57184">
    <property type="entry name" value="Growth factor receptor domain"/>
    <property type="match status" value="2"/>
</dbReference>
<dbReference type="Gene3D" id="2.10.220.10">
    <property type="entry name" value="Hormone Receptor, Insulin-like Growth Factor Receptor 1, Chain A, domain 2"/>
    <property type="match status" value="1"/>
</dbReference>
<dbReference type="InterPro" id="IPR006212">
    <property type="entry name" value="Furin_repeat"/>
</dbReference>
<dbReference type="OrthoDB" id="300641at2759"/>
<name>A0A0A1U9C9_ENTIV</name>